<evidence type="ECO:0000256" key="5">
    <source>
        <dbReference type="ARBA" id="ARBA00023200"/>
    </source>
</evidence>
<dbReference type="HOGENOM" id="CLU_091454_1_0_1"/>
<keyword evidence="2" id="KW-0929">Antimicrobial</keyword>
<dbReference type="InterPro" id="IPR023347">
    <property type="entry name" value="Lysozyme_dom_sf"/>
</dbReference>
<dbReference type="PANTHER" id="PTHR38107:SF3">
    <property type="entry name" value="LYSOZYME RRRD-RELATED"/>
    <property type="match status" value="1"/>
</dbReference>
<evidence type="ECO:0000313" key="8">
    <source>
        <dbReference type="EMBL" id="KDQ27506.1"/>
    </source>
</evidence>
<dbReference type="CDD" id="cd00737">
    <property type="entry name" value="lyz_endolysin_autolysin"/>
    <property type="match status" value="1"/>
</dbReference>
<evidence type="ECO:0000256" key="4">
    <source>
        <dbReference type="ARBA" id="ARBA00022801"/>
    </source>
</evidence>
<dbReference type="InterPro" id="IPR034690">
    <property type="entry name" value="Endolysin_T4_type"/>
</dbReference>
<comment type="catalytic activity">
    <reaction evidence="1">
        <text>Hydrolysis of (1-&gt;4)-beta-linkages between N-acetylmuramic acid and N-acetyl-D-glucosamine residues in a peptidoglycan and between N-acetyl-D-glucosamine residues in chitodextrins.</text>
        <dbReference type="EC" id="3.2.1.17"/>
    </reaction>
</comment>
<keyword evidence="4 8" id="KW-0378">Hydrolase</keyword>
<evidence type="ECO:0000313" key="9">
    <source>
        <dbReference type="Proteomes" id="UP000027073"/>
    </source>
</evidence>
<dbReference type="InterPro" id="IPR033907">
    <property type="entry name" value="Endolysin_autolysin"/>
</dbReference>
<keyword evidence="5" id="KW-1035">Host cytoplasm</keyword>
<keyword evidence="3" id="KW-0081">Bacteriolytic enzyme</keyword>
<dbReference type="Proteomes" id="UP000027073">
    <property type="component" value="Unassembled WGS sequence"/>
</dbReference>
<dbReference type="Gene3D" id="1.10.530.40">
    <property type="match status" value="1"/>
</dbReference>
<reference evidence="9" key="1">
    <citation type="journal article" date="2014" name="Proc. Natl. Acad. Sci. U.S.A.">
        <title>Extensive sampling of basidiomycete genomes demonstrates inadequacy of the white-rot/brown-rot paradigm for wood decay fungi.</title>
        <authorList>
            <person name="Riley R."/>
            <person name="Salamov A.A."/>
            <person name="Brown D.W."/>
            <person name="Nagy L.G."/>
            <person name="Floudas D."/>
            <person name="Held B.W."/>
            <person name="Levasseur A."/>
            <person name="Lombard V."/>
            <person name="Morin E."/>
            <person name="Otillar R."/>
            <person name="Lindquist E.A."/>
            <person name="Sun H."/>
            <person name="LaButti K.M."/>
            <person name="Schmutz J."/>
            <person name="Jabbour D."/>
            <person name="Luo H."/>
            <person name="Baker S.E."/>
            <person name="Pisabarro A.G."/>
            <person name="Walton J.D."/>
            <person name="Blanchette R.A."/>
            <person name="Henrissat B."/>
            <person name="Martin F."/>
            <person name="Cullen D."/>
            <person name="Hibbett D.S."/>
            <person name="Grigoriev I.V."/>
        </authorList>
    </citation>
    <scope>NUCLEOTIDE SEQUENCE [LARGE SCALE GENOMIC DNA]</scope>
    <source>
        <strain evidence="9">PC15</strain>
    </source>
</reference>
<name>A0A067NV59_PLEO1</name>
<dbReference type="InterPro" id="IPR023346">
    <property type="entry name" value="Lysozyme-like_dom_sf"/>
</dbReference>
<accession>A0A067NV59</accession>
<dbReference type="GO" id="GO:0031640">
    <property type="term" value="P:killing of cells of another organism"/>
    <property type="evidence" value="ECO:0007669"/>
    <property type="project" value="UniProtKB-KW"/>
</dbReference>
<dbReference type="EMBL" id="KL198008">
    <property type="protein sequence ID" value="KDQ27506.1"/>
    <property type="molecule type" value="Genomic_DNA"/>
</dbReference>
<evidence type="ECO:0000256" key="2">
    <source>
        <dbReference type="ARBA" id="ARBA00022529"/>
    </source>
</evidence>
<gene>
    <name evidence="8" type="ORF">PLEOSDRAFT_1064841</name>
</gene>
<feature type="chain" id="PRO_5001642621" evidence="7">
    <location>
        <begin position="20"/>
        <end position="272"/>
    </location>
</feature>
<dbReference type="InterPro" id="IPR002196">
    <property type="entry name" value="Glyco_hydro_24"/>
</dbReference>
<evidence type="ECO:0000256" key="6">
    <source>
        <dbReference type="ARBA" id="ARBA00023295"/>
    </source>
</evidence>
<dbReference type="AlphaFoldDB" id="A0A067NV59"/>
<dbReference type="GO" id="GO:0042742">
    <property type="term" value="P:defense response to bacterium"/>
    <property type="evidence" value="ECO:0007669"/>
    <property type="project" value="UniProtKB-KW"/>
</dbReference>
<evidence type="ECO:0000256" key="1">
    <source>
        <dbReference type="ARBA" id="ARBA00000632"/>
    </source>
</evidence>
<evidence type="ECO:0000256" key="3">
    <source>
        <dbReference type="ARBA" id="ARBA00022638"/>
    </source>
</evidence>
<dbReference type="VEuPathDB" id="FungiDB:PLEOSDRAFT_1064841"/>
<dbReference type="SUPFAM" id="SSF53955">
    <property type="entry name" value="Lysozyme-like"/>
    <property type="match status" value="1"/>
</dbReference>
<proteinExistence type="inferred from homology"/>
<dbReference type="PANTHER" id="PTHR38107">
    <property type="match status" value="1"/>
</dbReference>
<dbReference type="Pfam" id="PF00959">
    <property type="entry name" value="Phage_lysozyme"/>
    <property type="match status" value="1"/>
</dbReference>
<dbReference type="InterPro" id="IPR051018">
    <property type="entry name" value="Bacteriophage_GH24"/>
</dbReference>
<protein>
    <submittedName>
        <fullName evidence="8">Glycoside hydrolase family 24 protein</fullName>
    </submittedName>
</protein>
<keyword evidence="6" id="KW-0326">Glycosidase</keyword>
<evidence type="ECO:0000256" key="7">
    <source>
        <dbReference type="SAM" id="SignalP"/>
    </source>
</evidence>
<keyword evidence="7" id="KW-0732">Signal</keyword>
<dbReference type="OrthoDB" id="2251794at2759"/>
<organism evidence="8 9">
    <name type="scientific">Pleurotus ostreatus (strain PC15)</name>
    <name type="common">Oyster mushroom</name>
    <dbReference type="NCBI Taxonomy" id="1137138"/>
    <lineage>
        <taxon>Eukaryota</taxon>
        <taxon>Fungi</taxon>
        <taxon>Dikarya</taxon>
        <taxon>Basidiomycota</taxon>
        <taxon>Agaricomycotina</taxon>
        <taxon>Agaricomycetes</taxon>
        <taxon>Agaricomycetidae</taxon>
        <taxon>Agaricales</taxon>
        <taxon>Pleurotineae</taxon>
        <taxon>Pleurotaceae</taxon>
        <taxon>Pleurotus</taxon>
    </lineage>
</organism>
<dbReference type="InParanoid" id="A0A067NV59"/>
<dbReference type="HAMAP" id="MF_04110">
    <property type="entry name" value="ENDOLYSIN_T4"/>
    <property type="match status" value="1"/>
</dbReference>
<dbReference type="GO" id="GO:0003796">
    <property type="term" value="F:lysozyme activity"/>
    <property type="evidence" value="ECO:0007669"/>
    <property type="project" value="UniProtKB-EC"/>
</dbReference>
<feature type="signal peptide" evidence="7">
    <location>
        <begin position="1"/>
        <end position="19"/>
    </location>
</feature>
<sequence>MKYTILALAVLAVSLPVSAVNGPCTANGTPGVCISTSSCSSGGGQSFSGLCPNDPADVRCCVKTSCGAGGNCRFTSSCTTGNTAGGLCPGPATFQCCLPASGGGGGGGGSGGCPPVSAATINMIKSFESFVPSPAPDPVGKLTVGYGHKCIQPGCSEAGPFPLTEAGAVALMHRDLRIATTCLSPAISSTVRLNDNQFGALADWAFNVGCGAMRRSTLVSRLNSGENPNTVAAQELPKWNVAEGHVSNGLIRRRAAEVALFQTASSVIAHPC</sequence>
<dbReference type="GO" id="GO:0016998">
    <property type="term" value="P:cell wall macromolecule catabolic process"/>
    <property type="evidence" value="ECO:0007669"/>
    <property type="project" value="InterPro"/>
</dbReference>
<dbReference type="GO" id="GO:0009253">
    <property type="term" value="P:peptidoglycan catabolic process"/>
    <property type="evidence" value="ECO:0007669"/>
    <property type="project" value="InterPro"/>
</dbReference>